<dbReference type="AlphaFoldDB" id="A0A7X9E7R1"/>
<dbReference type="EMBL" id="JAAZNV010000013">
    <property type="protein sequence ID" value="NMB91939.1"/>
    <property type="molecule type" value="Genomic_DNA"/>
</dbReference>
<accession>A0A7X9E7R1</accession>
<dbReference type="Gene3D" id="1.10.1220.10">
    <property type="entry name" value="Met repressor-like"/>
    <property type="match status" value="1"/>
</dbReference>
<evidence type="ECO:0000313" key="2">
    <source>
        <dbReference type="Proteomes" id="UP000590542"/>
    </source>
</evidence>
<comment type="caution">
    <text evidence="1">The sequence shown here is derived from an EMBL/GenBank/DDBJ whole genome shotgun (WGS) entry which is preliminary data.</text>
</comment>
<gene>
    <name evidence="1" type="ORF">GYA37_03800</name>
</gene>
<name>A0A7X9E7R1_UNCKA</name>
<dbReference type="Proteomes" id="UP000590542">
    <property type="component" value="Unassembled WGS sequence"/>
</dbReference>
<organism evidence="1 2">
    <name type="scientific">candidate division WWE3 bacterium</name>
    <dbReference type="NCBI Taxonomy" id="2053526"/>
    <lineage>
        <taxon>Bacteria</taxon>
        <taxon>Katanobacteria</taxon>
    </lineage>
</organism>
<protein>
    <submittedName>
        <fullName evidence="1">Uncharacterized protein</fullName>
    </submittedName>
</protein>
<dbReference type="InterPro" id="IPR013321">
    <property type="entry name" value="Arc_rbn_hlx_hlx"/>
</dbReference>
<proteinExistence type="predicted"/>
<dbReference type="GO" id="GO:0006355">
    <property type="term" value="P:regulation of DNA-templated transcription"/>
    <property type="evidence" value="ECO:0007669"/>
    <property type="project" value="InterPro"/>
</dbReference>
<reference evidence="1 2" key="1">
    <citation type="journal article" date="2020" name="Biotechnol. Biofuels">
        <title>New insights from the biogas microbiome by comprehensive genome-resolved metagenomics of nearly 1600 species originating from multiple anaerobic digesters.</title>
        <authorList>
            <person name="Campanaro S."/>
            <person name="Treu L."/>
            <person name="Rodriguez-R L.M."/>
            <person name="Kovalovszki A."/>
            <person name="Ziels R.M."/>
            <person name="Maus I."/>
            <person name="Zhu X."/>
            <person name="Kougias P.G."/>
            <person name="Basile A."/>
            <person name="Luo G."/>
            <person name="Schluter A."/>
            <person name="Konstantinidis K.T."/>
            <person name="Angelidaki I."/>
        </authorList>
    </citation>
    <scope>NUCLEOTIDE SEQUENCE [LARGE SCALE GENOMIC DNA]</scope>
    <source>
        <strain evidence="1">AS27yjCOA_202</strain>
    </source>
</reference>
<evidence type="ECO:0000313" key="1">
    <source>
        <dbReference type="EMBL" id="NMB91939.1"/>
    </source>
</evidence>
<sequence length="49" mass="5767">MNEKKKVRVKTTILLDKTLKKFAKLYAIQNDMSLCELIERALEEKLLSK</sequence>